<accession>A0A4Z2E8T9</accession>
<keyword evidence="2" id="KW-1185">Reference proteome</keyword>
<evidence type="ECO:0000313" key="1">
    <source>
        <dbReference type="EMBL" id="TNN25093.1"/>
    </source>
</evidence>
<dbReference type="AlphaFoldDB" id="A0A4Z2E8T9"/>
<dbReference type="Proteomes" id="UP000314294">
    <property type="component" value="Unassembled WGS sequence"/>
</dbReference>
<organism evidence="1 2">
    <name type="scientific">Liparis tanakae</name>
    <name type="common">Tanaka's snailfish</name>
    <dbReference type="NCBI Taxonomy" id="230148"/>
    <lineage>
        <taxon>Eukaryota</taxon>
        <taxon>Metazoa</taxon>
        <taxon>Chordata</taxon>
        <taxon>Craniata</taxon>
        <taxon>Vertebrata</taxon>
        <taxon>Euteleostomi</taxon>
        <taxon>Actinopterygii</taxon>
        <taxon>Neopterygii</taxon>
        <taxon>Teleostei</taxon>
        <taxon>Neoteleostei</taxon>
        <taxon>Acanthomorphata</taxon>
        <taxon>Eupercaria</taxon>
        <taxon>Perciformes</taxon>
        <taxon>Cottioidei</taxon>
        <taxon>Cottales</taxon>
        <taxon>Liparidae</taxon>
        <taxon>Liparis</taxon>
    </lineage>
</organism>
<proteinExistence type="predicted"/>
<sequence>MSSPLCVSPESTPVALGTTSIERWERRRGGVAAWRRGGCFPITLNLQRRVGRPQSLQSSAELHLVSVSQSGHKPMGKPSHV</sequence>
<comment type="caution">
    <text evidence="1">The sequence shown here is derived from an EMBL/GenBank/DDBJ whole genome shotgun (WGS) entry which is preliminary data.</text>
</comment>
<dbReference type="EMBL" id="SRLO01013447">
    <property type="protein sequence ID" value="TNN25093.1"/>
    <property type="molecule type" value="Genomic_DNA"/>
</dbReference>
<gene>
    <name evidence="1" type="ORF">EYF80_064779</name>
</gene>
<evidence type="ECO:0000313" key="2">
    <source>
        <dbReference type="Proteomes" id="UP000314294"/>
    </source>
</evidence>
<reference evidence="1 2" key="1">
    <citation type="submission" date="2019-03" db="EMBL/GenBank/DDBJ databases">
        <title>First draft genome of Liparis tanakae, snailfish: a comprehensive survey of snailfish specific genes.</title>
        <authorList>
            <person name="Kim W."/>
            <person name="Song I."/>
            <person name="Jeong J.-H."/>
            <person name="Kim D."/>
            <person name="Kim S."/>
            <person name="Ryu S."/>
            <person name="Song J.Y."/>
            <person name="Lee S.K."/>
        </authorList>
    </citation>
    <scope>NUCLEOTIDE SEQUENCE [LARGE SCALE GENOMIC DNA]</scope>
    <source>
        <tissue evidence="1">Muscle</tissue>
    </source>
</reference>
<protein>
    <submittedName>
        <fullName evidence="1">Uncharacterized protein</fullName>
    </submittedName>
</protein>
<name>A0A4Z2E8T9_9TELE</name>